<dbReference type="Pfam" id="PF13442">
    <property type="entry name" value="Cytochrome_CBB3"/>
    <property type="match status" value="1"/>
</dbReference>
<feature type="domain" description="Cytochrome c" evidence="7">
    <location>
        <begin position="53"/>
        <end position="130"/>
    </location>
</feature>
<dbReference type="SUPFAM" id="SSF46626">
    <property type="entry name" value="Cytochrome c"/>
    <property type="match status" value="1"/>
</dbReference>
<dbReference type="InterPro" id="IPR009056">
    <property type="entry name" value="Cyt_c-like_dom"/>
</dbReference>
<keyword evidence="1" id="KW-0813">Transport</keyword>
<evidence type="ECO:0000313" key="9">
    <source>
        <dbReference type="Proteomes" id="UP000242972"/>
    </source>
</evidence>
<dbReference type="AlphaFoldDB" id="A0A2T2X567"/>
<proteinExistence type="predicted"/>
<sequence length="135" mass="14201">MGTQSWYRVGVKGGKLQMKVWLVSLGLLPLLLAGCGQASSNGSAGSTVQYDAALVSQGRTLFSTTCYVCHGKNGQGNTGPALWGPNSAVQGFAQFSDLEQFIQANMPQNNPGSLSPKQALAAASFLWKQNHRPGS</sequence>
<dbReference type="EMBL" id="PXYW01000087">
    <property type="protein sequence ID" value="PSR29653.1"/>
    <property type="molecule type" value="Genomic_DNA"/>
</dbReference>
<name>A0A2T2X567_9FIRM</name>
<evidence type="ECO:0000259" key="7">
    <source>
        <dbReference type="PROSITE" id="PS51007"/>
    </source>
</evidence>
<dbReference type="PANTHER" id="PTHR37823">
    <property type="entry name" value="CYTOCHROME C-553-LIKE"/>
    <property type="match status" value="1"/>
</dbReference>
<accession>A0A2T2X567</accession>
<evidence type="ECO:0000313" key="8">
    <source>
        <dbReference type="EMBL" id="PSR29653.1"/>
    </source>
</evidence>
<keyword evidence="2 6" id="KW-0349">Heme</keyword>
<evidence type="ECO:0000256" key="5">
    <source>
        <dbReference type="ARBA" id="ARBA00023004"/>
    </source>
</evidence>
<dbReference type="InterPro" id="IPR051811">
    <property type="entry name" value="Cytochrome_c550/c551-like"/>
</dbReference>
<keyword evidence="5 6" id="KW-0408">Iron</keyword>
<dbReference type="GO" id="GO:0046872">
    <property type="term" value="F:metal ion binding"/>
    <property type="evidence" value="ECO:0007669"/>
    <property type="project" value="UniProtKB-KW"/>
</dbReference>
<keyword evidence="3 6" id="KW-0479">Metal-binding</keyword>
<comment type="caution">
    <text evidence="8">The sequence shown here is derived from an EMBL/GenBank/DDBJ whole genome shotgun (WGS) entry which is preliminary data.</text>
</comment>
<dbReference type="Gene3D" id="1.10.760.10">
    <property type="entry name" value="Cytochrome c-like domain"/>
    <property type="match status" value="1"/>
</dbReference>
<dbReference type="PANTHER" id="PTHR37823:SF1">
    <property type="entry name" value="CYTOCHROME C-553-LIKE"/>
    <property type="match status" value="1"/>
</dbReference>
<evidence type="ECO:0000256" key="6">
    <source>
        <dbReference type="PROSITE-ProRule" id="PRU00433"/>
    </source>
</evidence>
<keyword evidence="4" id="KW-0249">Electron transport</keyword>
<dbReference type="GO" id="GO:0020037">
    <property type="term" value="F:heme binding"/>
    <property type="evidence" value="ECO:0007669"/>
    <property type="project" value="InterPro"/>
</dbReference>
<evidence type="ECO:0000256" key="4">
    <source>
        <dbReference type="ARBA" id="ARBA00022982"/>
    </source>
</evidence>
<dbReference type="PROSITE" id="PS51007">
    <property type="entry name" value="CYTC"/>
    <property type="match status" value="1"/>
</dbReference>
<reference evidence="8 9" key="1">
    <citation type="journal article" date="2014" name="BMC Genomics">
        <title>Comparison of environmental and isolate Sulfobacillus genomes reveals diverse carbon, sulfur, nitrogen, and hydrogen metabolisms.</title>
        <authorList>
            <person name="Justice N.B."/>
            <person name="Norman A."/>
            <person name="Brown C.T."/>
            <person name="Singh A."/>
            <person name="Thomas B.C."/>
            <person name="Banfield J.F."/>
        </authorList>
    </citation>
    <scope>NUCLEOTIDE SEQUENCE [LARGE SCALE GENOMIC DNA]</scope>
    <source>
        <strain evidence="8">AMDSBA4</strain>
    </source>
</reference>
<evidence type="ECO:0000256" key="1">
    <source>
        <dbReference type="ARBA" id="ARBA00022448"/>
    </source>
</evidence>
<evidence type="ECO:0000256" key="2">
    <source>
        <dbReference type="ARBA" id="ARBA00022617"/>
    </source>
</evidence>
<dbReference type="GO" id="GO:0009055">
    <property type="term" value="F:electron transfer activity"/>
    <property type="evidence" value="ECO:0007669"/>
    <property type="project" value="InterPro"/>
</dbReference>
<dbReference type="InterPro" id="IPR036909">
    <property type="entry name" value="Cyt_c-like_dom_sf"/>
</dbReference>
<evidence type="ECO:0000256" key="3">
    <source>
        <dbReference type="ARBA" id="ARBA00022723"/>
    </source>
</evidence>
<gene>
    <name evidence="8" type="ORF">C7B46_18540</name>
</gene>
<organism evidence="8 9">
    <name type="scientific">Sulfobacillus benefaciens</name>
    <dbReference type="NCBI Taxonomy" id="453960"/>
    <lineage>
        <taxon>Bacteria</taxon>
        <taxon>Bacillati</taxon>
        <taxon>Bacillota</taxon>
        <taxon>Clostridia</taxon>
        <taxon>Eubacteriales</taxon>
        <taxon>Clostridiales Family XVII. Incertae Sedis</taxon>
        <taxon>Sulfobacillus</taxon>
    </lineage>
</organism>
<protein>
    <recommendedName>
        <fullName evidence="7">Cytochrome c domain-containing protein</fullName>
    </recommendedName>
</protein>
<dbReference type="Proteomes" id="UP000242972">
    <property type="component" value="Unassembled WGS sequence"/>
</dbReference>